<dbReference type="InterPro" id="IPR004670">
    <property type="entry name" value="NhaA"/>
</dbReference>
<feature type="transmembrane region" description="Helical" evidence="6">
    <location>
        <begin position="186"/>
        <end position="202"/>
    </location>
</feature>
<comment type="subcellular location">
    <subcellularLocation>
        <location evidence="1">Cell inner membrane</location>
        <topology evidence="1">Multi-pass membrane protein</topology>
    </subcellularLocation>
    <subcellularLocation>
        <location evidence="6">Cell membrane</location>
        <topology evidence="6">Multi-pass membrane protein</topology>
    </subcellularLocation>
</comment>
<dbReference type="GO" id="GO:0006885">
    <property type="term" value="P:regulation of pH"/>
    <property type="evidence" value="ECO:0007669"/>
    <property type="project" value="UniProtKB-UniRule"/>
</dbReference>
<evidence type="ECO:0000256" key="6">
    <source>
        <dbReference type="HAMAP-Rule" id="MF_01844"/>
    </source>
</evidence>
<protein>
    <recommendedName>
        <fullName evidence="6">Na(+)/H(+) antiporter NhaA</fullName>
    </recommendedName>
    <alternativeName>
        <fullName evidence="6">Sodium/proton antiporter NhaA</fullName>
    </alternativeName>
</protein>
<keyword evidence="6" id="KW-0050">Antiport</keyword>
<proteinExistence type="inferred from homology"/>
<keyword evidence="6" id="KW-0915">Sodium</keyword>
<feature type="transmembrane region" description="Helical" evidence="6">
    <location>
        <begin position="336"/>
        <end position="361"/>
    </location>
</feature>
<feature type="transmembrane region" description="Helical" evidence="6">
    <location>
        <begin position="303"/>
        <end position="324"/>
    </location>
</feature>
<evidence type="ECO:0000313" key="8">
    <source>
        <dbReference type="Proteomes" id="UP000641137"/>
    </source>
</evidence>
<comment type="function">
    <text evidence="6">Na(+)/H(+) antiporter that extrudes sodium in exchange for external protons.</text>
</comment>
<gene>
    <name evidence="6 7" type="primary">nhaA</name>
    <name evidence="7" type="ORF">GCM10010136_05570</name>
</gene>
<reference evidence="7" key="1">
    <citation type="journal article" date="2014" name="Int. J. Syst. Evol. Microbiol.">
        <title>Complete genome sequence of Corynebacterium casei LMG S-19264T (=DSM 44701T), isolated from a smear-ripened cheese.</title>
        <authorList>
            <consortium name="US DOE Joint Genome Institute (JGI-PGF)"/>
            <person name="Walter F."/>
            <person name="Albersmeier A."/>
            <person name="Kalinowski J."/>
            <person name="Ruckert C."/>
        </authorList>
    </citation>
    <scope>NUCLEOTIDE SEQUENCE</scope>
    <source>
        <strain evidence="7">KCTC 42097</strain>
    </source>
</reference>
<dbReference type="HAMAP" id="MF_01844">
    <property type="entry name" value="NhaA"/>
    <property type="match status" value="1"/>
</dbReference>
<dbReference type="GO" id="GO:0005886">
    <property type="term" value="C:plasma membrane"/>
    <property type="evidence" value="ECO:0007669"/>
    <property type="project" value="UniProtKB-SubCell"/>
</dbReference>
<evidence type="ECO:0000256" key="5">
    <source>
        <dbReference type="ARBA" id="ARBA00023136"/>
    </source>
</evidence>
<dbReference type="RefSeq" id="WP_189487726.1">
    <property type="nucleotide sequence ID" value="NZ_BMZO01000002.1"/>
</dbReference>
<keyword evidence="2 6" id="KW-1003">Cell membrane</keyword>
<dbReference type="GO" id="GO:0015385">
    <property type="term" value="F:sodium:proton antiporter activity"/>
    <property type="evidence" value="ECO:0007669"/>
    <property type="project" value="UniProtKB-UniRule"/>
</dbReference>
<keyword evidence="3 6" id="KW-0812">Transmembrane</keyword>
<organism evidence="7 8">
    <name type="scientific">Limoniibacter endophyticus</name>
    <dbReference type="NCBI Taxonomy" id="1565040"/>
    <lineage>
        <taxon>Bacteria</taxon>
        <taxon>Pseudomonadati</taxon>
        <taxon>Pseudomonadota</taxon>
        <taxon>Alphaproteobacteria</taxon>
        <taxon>Hyphomicrobiales</taxon>
        <taxon>Bartonellaceae</taxon>
        <taxon>Limoniibacter</taxon>
    </lineage>
</organism>
<sequence length="403" mass="41824">MSSTQTPGQGKGRINSTLRRFLDNEASGGILLMAVAALAIITANSPFAEAYFSALHAYVGPLSLHHWINDALMAVFFLLVGLEIKREMLDGQLSSWTRRLLPGAAAAGGMAIPALIYVAFNYDNPGTLHGWAIPAATDIAFALGVLSLLGPRVPASLKVFLAALAIIDDLGAVVVIAVFYTSDLNFLMLGGAAATIAALVALNKSGVKSLLPYIACGLVLWVFVLLSGVHATLAGVILALTIPITLTPGAPEASQDVSPLHKLEHALHIPVAFIIIPIFGFANAGISFAGLTGEAFVAPVTMGVAMGLLIGKVIGVFGAVLLMVKTGFTDLPAGASWTQVLGVSLLCGIGFTMSLFISLLAFNDALLQDEAKLGILMGSFVAGILGYVVLRIAKREAPRPVSA</sequence>
<accession>A0A8J3GG83</accession>
<reference evidence="7" key="2">
    <citation type="submission" date="2020-09" db="EMBL/GenBank/DDBJ databases">
        <authorList>
            <person name="Sun Q."/>
            <person name="Kim S."/>
        </authorList>
    </citation>
    <scope>NUCLEOTIDE SEQUENCE</scope>
    <source>
        <strain evidence="7">KCTC 42097</strain>
    </source>
</reference>
<keyword evidence="4 6" id="KW-1133">Transmembrane helix</keyword>
<dbReference type="NCBIfam" id="NF007112">
    <property type="entry name" value="PRK09561.1"/>
    <property type="match status" value="1"/>
</dbReference>
<feature type="transmembrane region" description="Helical" evidence="6">
    <location>
        <begin position="128"/>
        <end position="149"/>
    </location>
</feature>
<dbReference type="NCBIfam" id="TIGR00773">
    <property type="entry name" value="NhaA"/>
    <property type="match status" value="1"/>
</dbReference>
<name>A0A8J3GG83_9HYPH</name>
<evidence type="ECO:0000256" key="1">
    <source>
        <dbReference type="ARBA" id="ARBA00004429"/>
    </source>
</evidence>
<comment type="caution">
    <text evidence="7">The sequence shown here is derived from an EMBL/GenBank/DDBJ whole genome shotgun (WGS) entry which is preliminary data.</text>
</comment>
<dbReference type="EMBL" id="BMZO01000002">
    <property type="protein sequence ID" value="GHC63930.1"/>
    <property type="molecule type" value="Genomic_DNA"/>
</dbReference>
<keyword evidence="6" id="KW-0813">Transport</keyword>
<comment type="similarity">
    <text evidence="6">Belongs to the NhaA Na(+)/H(+) (TC 2.A.33) antiporter family.</text>
</comment>
<evidence type="ECO:0000256" key="3">
    <source>
        <dbReference type="ARBA" id="ARBA00022692"/>
    </source>
</evidence>
<feature type="transmembrane region" description="Helical" evidence="6">
    <location>
        <begin position="373"/>
        <end position="393"/>
    </location>
</feature>
<dbReference type="NCBIfam" id="NF007111">
    <property type="entry name" value="PRK09560.1"/>
    <property type="match status" value="1"/>
</dbReference>
<feature type="transmembrane region" description="Helical" evidence="6">
    <location>
        <begin position="21"/>
        <end position="44"/>
    </location>
</feature>
<feature type="transmembrane region" description="Helical" evidence="6">
    <location>
        <begin position="161"/>
        <end position="180"/>
    </location>
</feature>
<dbReference type="PANTHER" id="PTHR30341">
    <property type="entry name" value="SODIUM ION/PROTON ANTIPORTER NHAA-RELATED"/>
    <property type="match status" value="1"/>
</dbReference>
<feature type="transmembrane region" description="Helical" evidence="6">
    <location>
        <begin position="64"/>
        <end position="82"/>
    </location>
</feature>
<feature type="transmembrane region" description="Helical" evidence="6">
    <location>
        <begin position="103"/>
        <end position="122"/>
    </location>
</feature>
<keyword evidence="5 6" id="KW-0472">Membrane</keyword>
<keyword evidence="6" id="KW-0739">Sodium transport</keyword>
<evidence type="ECO:0000256" key="4">
    <source>
        <dbReference type="ARBA" id="ARBA00022989"/>
    </source>
</evidence>
<comment type="catalytic activity">
    <reaction evidence="6">
        <text>Na(+)(in) + 2 H(+)(out) = Na(+)(out) + 2 H(+)(in)</text>
        <dbReference type="Rhea" id="RHEA:29251"/>
        <dbReference type="ChEBI" id="CHEBI:15378"/>
        <dbReference type="ChEBI" id="CHEBI:29101"/>
    </reaction>
</comment>
<keyword evidence="8" id="KW-1185">Reference proteome</keyword>
<dbReference type="Gene3D" id="1.20.1530.10">
    <property type="entry name" value="Na+/H+ antiporter like domain"/>
    <property type="match status" value="1"/>
</dbReference>
<dbReference type="PANTHER" id="PTHR30341:SF0">
    <property type="entry name" value="NA(+)_H(+) ANTIPORTER NHAA"/>
    <property type="match status" value="1"/>
</dbReference>
<evidence type="ECO:0000313" key="7">
    <source>
        <dbReference type="EMBL" id="GHC63930.1"/>
    </source>
</evidence>
<evidence type="ECO:0000256" key="2">
    <source>
        <dbReference type="ARBA" id="ARBA00022475"/>
    </source>
</evidence>
<dbReference type="AlphaFoldDB" id="A0A8J3GG83"/>
<dbReference type="Pfam" id="PF06965">
    <property type="entry name" value="Na_H_antiport_1"/>
    <property type="match status" value="1"/>
</dbReference>
<feature type="transmembrane region" description="Helical" evidence="6">
    <location>
        <begin position="214"/>
        <end position="246"/>
    </location>
</feature>
<keyword evidence="6" id="KW-0406">Ion transport</keyword>
<dbReference type="InterPro" id="IPR023171">
    <property type="entry name" value="Na/H_antiporter_dom_sf"/>
</dbReference>
<feature type="transmembrane region" description="Helical" evidence="6">
    <location>
        <begin position="266"/>
        <end position="291"/>
    </location>
</feature>
<dbReference type="Proteomes" id="UP000641137">
    <property type="component" value="Unassembled WGS sequence"/>
</dbReference>